<dbReference type="Pfam" id="PF00089">
    <property type="entry name" value="Trypsin"/>
    <property type="match status" value="1"/>
</dbReference>
<dbReference type="AlphaFoldDB" id="A0A558IZS6"/>
<reference evidence="3 4" key="1">
    <citation type="submission" date="2019-07" db="EMBL/GenBank/DDBJ databases">
        <title>Draft genome of C. aurimucosum strain 15-4290.</title>
        <authorList>
            <person name="Pacheco L.G.C."/>
            <person name="Aguiar E.R.G.R."/>
            <person name="Navas J."/>
            <person name="Santos C.S."/>
            <person name="Rocha D.J.P.G."/>
        </authorList>
    </citation>
    <scope>NUCLEOTIDE SEQUENCE [LARGE SCALE GENOMIC DNA]</scope>
    <source>
        <strain evidence="3 4">15-4290</strain>
    </source>
</reference>
<evidence type="ECO:0000313" key="4">
    <source>
        <dbReference type="Proteomes" id="UP000320648"/>
    </source>
</evidence>
<feature type="compositionally biased region" description="Pro residues" evidence="1">
    <location>
        <begin position="22"/>
        <end position="38"/>
    </location>
</feature>
<comment type="caution">
    <text evidence="3">The sequence shown here is derived from an EMBL/GenBank/DDBJ whole genome shotgun (WGS) entry which is preliminary data.</text>
</comment>
<evidence type="ECO:0000256" key="1">
    <source>
        <dbReference type="SAM" id="MobiDB-lite"/>
    </source>
</evidence>
<dbReference type="InterPro" id="IPR009003">
    <property type="entry name" value="Peptidase_S1_PA"/>
</dbReference>
<dbReference type="Gene3D" id="2.40.10.10">
    <property type="entry name" value="Trypsin-like serine proteases"/>
    <property type="match status" value="2"/>
</dbReference>
<proteinExistence type="predicted"/>
<dbReference type="GO" id="GO:0004252">
    <property type="term" value="F:serine-type endopeptidase activity"/>
    <property type="evidence" value="ECO:0007669"/>
    <property type="project" value="InterPro"/>
</dbReference>
<accession>A0A558IZS6</accession>
<dbReference type="InterPro" id="IPR043504">
    <property type="entry name" value="Peptidase_S1_PA_chymotrypsin"/>
</dbReference>
<dbReference type="GO" id="GO:0006508">
    <property type="term" value="P:proteolysis"/>
    <property type="evidence" value="ECO:0007669"/>
    <property type="project" value="UniProtKB-KW"/>
</dbReference>
<dbReference type="SUPFAM" id="SSF50494">
    <property type="entry name" value="Trypsin-like serine proteases"/>
    <property type="match status" value="1"/>
</dbReference>
<evidence type="ECO:0000259" key="2">
    <source>
        <dbReference type="Pfam" id="PF00089"/>
    </source>
</evidence>
<dbReference type="InterPro" id="IPR018114">
    <property type="entry name" value="TRYPSIN_HIS"/>
</dbReference>
<dbReference type="Proteomes" id="UP000320648">
    <property type="component" value="Unassembled WGS sequence"/>
</dbReference>
<gene>
    <name evidence="3" type="ORF">FQN05_00270</name>
</gene>
<protein>
    <submittedName>
        <fullName evidence="3">Trypsin-like serine protease</fullName>
    </submittedName>
</protein>
<dbReference type="InterPro" id="IPR001254">
    <property type="entry name" value="Trypsin_dom"/>
</dbReference>
<dbReference type="EMBL" id="VMTX01000001">
    <property type="protein sequence ID" value="TVU86880.1"/>
    <property type="molecule type" value="Genomic_DNA"/>
</dbReference>
<name>A0A558IZS6_9CORY</name>
<keyword evidence="3" id="KW-0378">Hydrolase</keyword>
<feature type="domain" description="Peptidase S1" evidence="2">
    <location>
        <begin position="74"/>
        <end position="226"/>
    </location>
</feature>
<dbReference type="PROSITE" id="PS00134">
    <property type="entry name" value="TRYPSIN_HIS"/>
    <property type="match status" value="1"/>
</dbReference>
<feature type="region of interest" description="Disordered" evidence="1">
    <location>
        <begin position="1"/>
        <end position="42"/>
    </location>
</feature>
<sequence length="261" mass="27269">MQTGVDPVPEAASHTSENTTIEPPPPQAHTPGASPVPPGAALDISSMQPVPGEAFDFNLCTVAWSFVLDDARTIAVTASHCGEPGDTVWAGAADGEFVYPAEPVGTIIYSDLSAPETHQLDFALVEITREAEFYVPRDMPTTVVAADEHMLPDSVCKLGRITGETCGPLTHREGQGKLQFDDRTVETVAARAQVCSTHGDSGAPVYGAQGSPYEDVIVGVLSGTTDAAASSEGCADGSEAQMSFTPASKIEELLPEILDQV</sequence>
<evidence type="ECO:0000313" key="3">
    <source>
        <dbReference type="EMBL" id="TVU86880.1"/>
    </source>
</evidence>
<keyword evidence="3" id="KW-0645">Protease</keyword>
<organism evidence="3 4">
    <name type="scientific">Corynebacterium aurimucosum</name>
    <dbReference type="NCBI Taxonomy" id="169292"/>
    <lineage>
        <taxon>Bacteria</taxon>
        <taxon>Bacillati</taxon>
        <taxon>Actinomycetota</taxon>
        <taxon>Actinomycetes</taxon>
        <taxon>Mycobacteriales</taxon>
        <taxon>Corynebacteriaceae</taxon>
        <taxon>Corynebacterium</taxon>
    </lineage>
</organism>